<dbReference type="AlphaFoldDB" id="A0A5Q0BJX6"/>
<reference evidence="2 3" key="1">
    <citation type="submission" date="2019-09" db="EMBL/GenBank/DDBJ databases">
        <title>Ecophysiology of the spiral-shaped methanotroph Methylospira mobilis as revealed by the complete genome sequence.</title>
        <authorList>
            <person name="Oshkin I.Y."/>
            <person name="Dedysh S.N."/>
            <person name="Miroshnikov K."/>
            <person name="Danilova O.V."/>
            <person name="Hakobyan A."/>
            <person name="Liesack W."/>
        </authorList>
    </citation>
    <scope>NUCLEOTIDE SEQUENCE [LARGE SCALE GENOMIC DNA]</scope>
    <source>
        <strain evidence="2 3">Shm1</strain>
    </source>
</reference>
<dbReference type="Proteomes" id="UP000325755">
    <property type="component" value="Chromosome"/>
</dbReference>
<protein>
    <recommendedName>
        <fullName evidence="1">SsuA/THI5-like domain-containing protein</fullName>
    </recommendedName>
</protein>
<keyword evidence="3" id="KW-1185">Reference proteome</keyword>
<dbReference type="EMBL" id="CP044205">
    <property type="protein sequence ID" value="QFY44185.1"/>
    <property type="molecule type" value="Genomic_DNA"/>
</dbReference>
<gene>
    <name evidence="2" type="ORF">F6R98_17360</name>
</gene>
<dbReference type="InterPro" id="IPR015168">
    <property type="entry name" value="SsuA/THI5"/>
</dbReference>
<proteinExistence type="predicted"/>
<evidence type="ECO:0000259" key="1">
    <source>
        <dbReference type="Pfam" id="PF09084"/>
    </source>
</evidence>
<dbReference type="KEGG" id="mmob:F6R98_17360"/>
<evidence type="ECO:0000313" key="3">
    <source>
        <dbReference type="Proteomes" id="UP000325755"/>
    </source>
</evidence>
<name>A0A5Q0BJX6_9GAMM</name>
<dbReference type="OrthoDB" id="6212007at2"/>
<dbReference type="InParanoid" id="A0A5Q0BJX6"/>
<accession>A0A5Q0BJX6</accession>
<evidence type="ECO:0000313" key="2">
    <source>
        <dbReference type="EMBL" id="QFY44185.1"/>
    </source>
</evidence>
<feature type="domain" description="SsuA/THI5-like" evidence="1">
    <location>
        <begin position="81"/>
        <end position="147"/>
    </location>
</feature>
<sequence length="148" mass="16558">MLVTGVVSQDDLRSFIVFNNPRTIFTCADFVHDNEGLQEHLMWKIFVNILFTAMLMTYQAISATNAEPPTKITFSYTFQQQSTLAHVAVAKGYFVEEGLDVQPLLHTYGKAVLQPVLDHKADFATAGETPVMFNLLKGEKIFVVANID</sequence>
<dbReference type="Pfam" id="PF09084">
    <property type="entry name" value="NMT1"/>
    <property type="match status" value="1"/>
</dbReference>
<dbReference type="Gene3D" id="3.40.190.10">
    <property type="entry name" value="Periplasmic binding protein-like II"/>
    <property type="match status" value="1"/>
</dbReference>
<organism evidence="2 3">
    <name type="scientific">Candidatus Methylospira mobilis</name>
    <dbReference type="NCBI Taxonomy" id="1808979"/>
    <lineage>
        <taxon>Bacteria</taxon>
        <taxon>Pseudomonadati</taxon>
        <taxon>Pseudomonadota</taxon>
        <taxon>Gammaproteobacteria</taxon>
        <taxon>Methylococcales</taxon>
        <taxon>Methylococcaceae</taxon>
        <taxon>Candidatus Methylospira</taxon>
    </lineage>
</organism>
<dbReference type="SUPFAM" id="SSF53850">
    <property type="entry name" value="Periplasmic binding protein-like II"/>
    <property type="match status" value="1"/>
</dbReference>